<dbReference type="Proteomes" id="UP000199481">
    <property type="component" value="Unassembled WGS sequence"/>
</dbReference>
<sequence>MYKTLPYTRLTKLKSDEIIAEFTALVYEVEDEMAAEASVTE</sequence>
<dbReference type="RefSeq" id="WP_280513120.1">
    <property type="nucleotide sequence ID" value="NZ_FNJW01000006.1"/>
</dbReference>
<organism evidence="1 2">
    <name type="scientific">Carnobacterium viridans</name>
    <dbReference type="NCBI Taxonomy" id="174587"/>
    <lineage>
        <taxon>Bacteria</taxon>
        <taxon>Bacillati</taxon>
        <taxon>Bacillota</taxon>
        <taxon>Bacilli</taxon>
        <taxon>Lactobacillales</taxon>
        <taxon>Carnobacteriaceae</taxon>
        <taxon>Carnobacterium</taxon>
    </lineage>
</organism>
<keyword evidence="2" id="KW-1185">Reference proteome</keyword>
<protein>
    <submittedName>
        <fullName evidence="1">Uncharacterized protein</fullName>
    </submittedName>
</protein>
<dbReference type="AlphaFoldDB" id="A0A1H0XIM2"/>
<evidence type="ECO:0000313" key="1">
    <source>
        <dbReference type="EMBL" id="SDQ02763.1"/>
    </source>
</evidence>
<reference evidence="2" key="1">
    <citation type="submission" date="2016-10" db="EMBL/GenBank/DDBJ databases">
        <authorList>
            <person name="Varghese N."/>
            <person name="Submissions S."/>
        </authorList>
    </citation>
    <scope>NUCLEOTIDE SEQUENCE [LARGE SCALE GENOMIC DNA]</scope>
    <source>
        <strain evidence="2">MPL-11</strain>
    </source>
</reference>
<gene>
    <name evidence="1" type="ORF">SAMN04487752_0288</name>
</gene>
<name>A0A1H0XIM2_9LACT</name>
<proteinExistence type="predicted"/>
<accession>A0A1H0XIM2</accession>
<evidence type="ECO:0000313" key="2">
    <source>
        <dbReference type="Proteomes" id="UP000199481"/>
    </source>
</evidence>
<dbReference type="EMBL" id="FNJW01000006">
    <property type="protein sequence ID" value="SDQ02763.1"/>
    <property type="molecule type" value="Genomic_DNA"/>
</dbReference>